<feature type="binding site" evidence="10">
    <location>
        <position position="247"/>
    </location>
    <ligand>
        <name>Zn(2+)</name>
        <dbReference type="ChEBI" id="CHEBI:29105"/>
    </ligand>
</feature>
<dbReference type="RefSeq" id="WP_117969583.1">
    <property type="nucleotide sequence ID" value="NZ_CAUBDO010000006.1"/>
</dbReference>
<dbReference type="PROSITE" id="PS51721">
    <property type="entry name" value="G_CP"/>
    <property type="match status" value="1"/>
</dbReference>
<dbReference type="EMBL" id="QSFD01000002">
    <property type="protein sequence ID" value="RHA20067.1"/>
    <property type="molecule type" value="Genomic_DNA"/>
</dbReference>
<protein>
    <recommendedName>
        <fullName evidence="10">Small ribosomal subunit biogenesis GTPase RsgA</fullName>
        <ecNumber evidence="10">3.6.1.-</ecNumber>
    </recommendedName>
</protein>
<dbReference type="CDD" id="cd04466">
    <property type="entry name" value="S1_YloQ_GTPase"/>
    <property type="match status" value="1"/>
</dbReference>
<dbReference type="AlphaFoldDB" id="A0A413RBR9"/>
<dbReference type="SUPFAM" id="SSF52540">
    <property type="entry name" value="P-loop containing nucleoside triphosphate hydrolases"/>
    <property type="match status" value="1"/>
</dbReference>
<dbReference type="SUPFAM" id="SSF50249">
    <property type="entry name" value="Nucleic acid-binding proteins"/>
    <property type="match status" value="1"/>
</dbReference>
<dbReference type="Proteomes" id="UP000284779">
    <property type="component" value="Unassembled WGS sequence"/>
</dbReference>
<dbReference type="GO" id="GO:0005737">
    <property type="term" value="C:cytoplasm"/>
    <property type="evidence" value="ECO:0007669"/>
    <property type="project" value="UniProtKB-SubCell"/>
</dbReference>
<keyword evidence="3 10" id="KW-0479">Metal-binding</keyword>
<comment type="cofactor">
    <cofactor evidence="10">
        <name>Zn(2+)</name>
        <dbReference type="ChEBI" id="CHEBI:29105"/>
    </cofactor>
    <text evidence="10">Binds 1 zinc ion per subunit.</text>
</comment>
<dbReference type="GO" id="GO:0003924">
    <property type="term" value="F:GTPase activity"/>
    <property type="evidence" value="ECO:0007669"/>
    <property type="project" value="UniProtKB-UniRule"/>
</dbReference>
<dbReference type="Gene3D" id="2.40.50.140">
    <property type="entry name" value="Nucleic acid-binding proteins"/>
    <property type="match status" value="1"/>
</dbReference>
<dbReference type="InterPro" id="IPR027417">
    <property type="entry name" value="P-loop_NTPase"/>
</dbReference>
<evidence type="ECO:0000259" key="12">
    <source>
        <dbReference type="PROSITE" id="PS51721"/>
    </source>
</evidence>
<dbReference type="GO" id="GO:0005525">
    <property type="term" value="F:GTP binding"/>
    <property type="evidence" value="ECO:0007669"/>
    <property type="project" value="UniProtKB-UniRule"/>
</dbReference>
<dbReference type="GO" id="GO:0046872">
    <property type="term" value="F:metal ion binding"/>
    <property type="evidence" value="ECO:0007669"/>
    <property type="project" value="UniProtKB-KW"/>
</dbReference>
<gene>
    <name evidence="10 13" type="primary">rsgA</name>
    <name evidence="13" type="ORF">DW944_02695</name>
</gene>
<evidence type="ECO:0000259" key="11">
    <source>
        <dbReference type="PROSITE" id="PS50936"/>
    </source>
</evidence>
<dbReference type="HAMAP" id="MF_01820">
    <property type="entry name" value="GTPase_RsgA"/>
    <property type="match status" value="1"/>
</dbReference>
<dbReference type="Pfam" id="PF03193">
    <property type="entry name" value="RsgA_GTPase"/>
    <property type="match status" value="1"/>
</dbReference>
<dbReference type="PANTHER" id="PTHR32120">
    <property type="entry name" value="SMALL RIBOSOMAL SUBUNIT BIOGENESIS GTPASE RSGA"/>
    <property type="match status" value="1"/>
</dbReference>
<dbReference type="GO" id="GO:0019843">
    <property type="term" value="F:rRNA binding"/>
    <property type="evidence" value="ECO:0007669"/>
    <property type="project" value="UniProtKB-KW"/>
</dbReference>
<dbReference type="InterPro" id="IPR031944">
    <property type="entry name" value="RsgA_N"/>
</dbReference>
<dbReference type="Gene3D" id="1.10.40.50">
    <property type="entry name" value="Probable gtpase engc, domain 3"/>
    <property type="match status" value="1"/>
</dbReference>
<dbReference type="InterPro" id="IPR030378">
    <property type="entry name" value="G_CP_dom"/>
</dbReference>
<dbReference type="EC" id="3.6.1.-" evidence="10"/>
<evidence type="ECO:0000256" key="7">
    <source>
        <dbReference type="ARBA" id="ARBA00022833"/>
    </source>
</evidence>
<comment type="similarity">
    <text evidence="10">Belongs to the TRAFAC class YlqF/YawG GTPase family. RsgA subfamily.</text>
</comment>
<comment type="caution">
    <text evidence="13">The sequence shown here is derived from an EMBL/GenBank/DDBJ whole genome shotgun (WGS) entry which is preliminary data.</text>
</comment>
<reference evidence="13 14" key="1">
    <citation type="submission" date="2018-08" db="EMBL/GenBank/DDBJ databases">
        <title>A genome reference for cultivated species of the human gut microbiota.</title>
        <authorList>
            <person name="Zou Y."/>
            <person name="Xue W."/>
            <person name="Luo G."/>
        </authorList>
    </citation>
    <scope>NUCLEOTIDE SEQUENCE [LARGE SCALE GENOMIC DNA]</scope>
    <source>
        <strain evidence="13 14">AM44-11BH</strain>
    </source>
</reference>
<evidence type="ECO:0000256" key="1">
    <source>
        <dbReference type="ARBA" id="ARBA00022490"/>
    </source>
</evidence>
<feature type="binding site" evidence="10">
    <location>
        <position position="254"/>
    </location>
    <ligand>
        <name>Zn(2+)</name>
        <dbReference type="ChEBI" id="CHEBI:29105"/>
    </ligand>
</feature>
<dbReference type="GO" id="GO:0042274">
    <property type="term" value="P:ribosomal small subunit biogenesis"/>
    <property type="evidence" value="ECO:0007669"/>
    <property type="project" value="UniProtKB-UniRule"/>
</dbReference>
<accession>A0A413RBR9</accession>
<evidence type="ECO:0000313" key="14">
    <source>
        <dbReference type="Proteomes" id="UP000284779"/>
    </source>
</evidence>
<evidence type="ECO:0000256" key="3">
    <source>
        <dbReference type="ARBA" id="ARBA00022723"/>
    </source>
</evidence>
<evidence type="ECO:0000256" key="9">
    <source>
        <dbReference type="ARBA" id="ARBA00023134"/>
    </source>
</evidence>
<evidence type="ECO:0000256" key="8">
    <source>
        <dbReference type="ARBA" id="ARBA00022884"/>
    </source>
</evidence>
<evidence type="ECO:0000256" key="10">
    <source>
        <dbReference type="HAMAP-Rule" id="MF_01820"/>
    </source>
</evidence>
<feature type="domain" description="CP-type G" evidence="12">
    <location>
        <begin position="65"/>
        <end position="223"/>
    </location>
</feature>
<dbReference type="InterPro" id="IPR012340">
    <property type="entry name" value="NA-bd_OB-fold"/>
</dbReference>
<comment type="function">
    <text evidence="10">One of several proteins that assist in the late maturation steps of the functional core of the 30S ribosomal subunit. Helps release RbfA from mature subunits. May play a role in the assembly of ribosomal proteins into the subunit. Circularly permuted GTPase that catalyzes slow GTP hydrolysis, GTPase activity is stimulated by the 30S ribosomal subunit.</text>
</comment>
<feature type="domain" description="EngC GTPase" evidence="11">
    <location>
        <begin position="74"/>
        <end position="221"/>
    </location>
</feature>
<dbReference type="InterPro" id="IPR010914">
    <property type="entry name" value="RsgA_GTPase_dom"/>
</dbReference>
<feature type="binding site" evidence="10">
    <location>
        <begin position="165"/>
        <end position="173"/>
    </location>
    <ligand>
        <name>GTP</name>
        <dbReference type="ChEBI" id="CHEBI:37565"/>
    </ligand>
</feature>
<proteinExistence type="inferred from homology"/>
<comment type="subunit">
    <text evidence="10">Monomer. Associates with 30S ribosomal subunit, binds 16S rRNA.</text>
</comment>
<keyword evidence="9 10" id="KW-0342">GTP-binding</keyword>
<keyword evidence="6 10" id="KW-0378">Hydrolase</keyword>
<evidence type="ECO:0000256" key="5">
    <source>
        <dbReference type="ARBA" id="ARBA00022741"/>
    </source>
</evidence>
<dbReference type="PROSITE" id="PS50936">
    <property type="entry name" value="ENGC_GTPASE"/>
    <property type="match status" value="1"/>
</dbReference>
<keyword evidence="8 10" id="KW-0694">RNA-binding</keyword>
<keyword evidence="1 10" id="KW-0963">Cytoplasm</keyword>
<keyword evidence="5 10" id="KW-0547">Nucleotide-binding</keyword>
<keyword evidence="2 10" id="KW-0690">Ribosome biogenesis</keyword>
<sequence length="294" mass="33484">MQGKIIKGIAGFYYVYVENKGIYECKAKGKFRNKSIKPLVGDNVMVDIIDEEKKKGNISEILERKNQLIRPAVANVDQAMIVFAVKKPNPNLNLLDRFLVMMEFQNIETIICFNKTDIGDDDYMNQLQTIYQKAGYKVMFASATEEQGVDEIKKMLKGKSTVFAGPSGVGKSSMLNALTKDYKMETGAISEKIGRGKHTTRHSEIFNIDSNSYVFDTPGFSSLFVPGMTKEKLQYCFPEMPQYEPECRFTGCAHINEPDCGIKNALEQGKIARERYENYVLLYKELEQLEKNKY</sequence>
<dbReference type="PANTHER" id="PTHR32120:SF11">
    <property type="entry name" value="SMALL RIBOSOMAL SUBUNIT BIOGENESIS GTPASE RSGA 1, MITOCHONDRIAL-RELATED"/>
    <property type="match status" value="1"/>
</dbReference>
<evidence type="ECO:0000256" key="2">
    <source>
        <dbReference type="ARBA" id="ARBA00022517"/>
    </source>
</evidence>
<feature type="binding site" evidence="10">
    <location>
        <position position="260"/>
    </location>
    <ligand>
        <name>Zn(2+)</name>
        <dbReference type="ChEBI" id="CHEBI:29105"/>
    </ligand>
</feature>
<dbReference type="InterPro" id="IPR004881">
    <property type="entry name" value="Ribosome_biogen_GTPase_RsgA"/>
</dbReference>
<dbReference type="Pfam" id="PF16745">
    <property type="entry name" value="RsgA_N"/>
    <property type="match status" value="1"/>
</dbReference>
<name>A0A413RBR9_9FIRM</name>
<keyword evidence="7 10" id="KW-0862">Zinc</keyword>
<dbReference type="CDD" id="cd01854">
    <property type="entry name" value="YjeQ_EngC"/>
    <property type="match status" value="1"/>
</dbReference>
<organism evidence="13 14">
    <name type="scientific">Eubacterium ventriosum</name>
    <dbReference type="NCBI Taxonomy" id="39496"/>
    <lineage>
        <taxon>Bacteria</taxon>
        <taxon>Bacillati</taxon>
        <taxon>Bacillota</taxon>
        <taxon>Clostridia</taxon>
        <taxon>Eubacteriales</taxon>
        <taxon>Eubacteriaceae</taxon>
        <taxon>Eubacterium</taxon>
    </lineage>
</organism>
<dbReference type="NCBIfam" id="TIGR00157">
    <property type="entry name" value="ribosome small subunit-dependent GTPase A"/>
    <property type="match status" value="1"/>
</dbReference>
<comment type="subcellular location">
    <subcellularLocation>
        <location evidence="10">Cytoplasm</location>
    </subcellularLocation>
</comment>
<feature type="binding site" evidence="10">
    <location>
        <begin position="114"/>
        <end position="117"/>
    </location>
    <ligand>
        <name>GTP</name>
        <dbReference type="ChEBI" id="CHEBI:37565"/>
    </ligand>
</feature>
<keyword evidence="14" id="KW-1185">Reference proteome</keyword>
<evidence type="ECO:0000313" key="13">
    <source>
        <dbReference type="EMBL" id="RHA20067.1"/>
    </source>
</evidence>
<evidence type="ECO:0000256" key="4">
    <source>
        <dbReference type="ARBA" id="ARBA00022730"/>
    </source>
</evidence>
<keyword evidence="4 10" id="KW-0699">rRNA-binding</keyword>
<feature type="binding site" evidence="10">
    <location>
        <position position="252"/>
    </location>
    <ligand>
        <name>Zn(2+)</name>
        <dbReference type="ChEBI" id="CHEBI:29105"/>
    </ligand>
</feature>
<dbReference type="Gene3D" id="3.40.50.300">
    <property type="entry name" value="P-loop containing nucleotide triphosphate hydrolases"/>
    <property type="match status" value="1"/>
</dbReference>
<evidence type="ECO:0000256" key="6">
    <source>
        <dbReference type="ARBA" id="ARBA00022801"/>
    </source>
</evidence>